<comment type="caution">
    <text evidence="2">The sequence shown here is derived from an EMBL/GenBank/DDBJ whole genome shotgun (WGS) entry which is preliminary data.</text>
</comment>
<evidence type="ECO:0000256" key="1">
    <source>
        <dbReference type="SAM" id="MobiDB-lite"/>
    </source>
</evidence>
<feature type="non-terminal residue" evidence="2">
    <location>
        <position position="1"/>
    </location>
</feature>
<evidence type="ECO:0000313" key="2">
    <source>
        <dbReference type="EMBL" id="GAI56156.1"/>
    </source>
</evidence>
<dbReference type="EMBL" id="BARV01035329">
    <property type="protein sequence ID" value="GAI56156.1"/>
    <property type="molecule type" value="Genomic_DNA"/>
</dbReference>
<reference evidence="2" key="1">
    <citation type="journal article" date="2014" name="Front. Microbiol.">
        <title>High frequency of phylogenetically diverse reductive dehalogenase-homologous genes in deep subseafloor sedimentary metagenomes.</title>
        <authorList>
            <person name="Kawai M."/>
            <person name="Futagami T."/>
            <person name="Toyoda A."/>
            <person name="Takaki Y."/>
            <person name="Nishi S."/>
            <person name="Hori S."/>
            <person name="Arai W."/>
            <person name="Tsubouchi T."/>
            <person name="Morono Y."/>
            <person name="Uchiyama I."/>
            <person name="Ito T."/>
            <person name="Fujiyama A."/>
            <person name="Inagaki F."/>
            <person name="Takami H."/>
        </authorList>
    </citation>
    <scope>NUCLEOTIDE SEQUENCE</scope>
    <source>
        <strain evidence="2">Expedition CK06-06</strain>
    </source>
</reference>
<sequence length="125" mass="13891">IPSSPTFRMQQATMLSEVTKGLPPELQAVLVPYLVEHLDMPNKQEVVDQLRQKMGMLDEGQQEQAAQAQAAQQQAMEKMQQRMATLEAALTAAKVREANARADKLEAEADVVRMPQLESQPSEFA</sequence>
<gene>
    <name evidence="2" type="ORF">S06H3_55147</name>
</gene>
<dbReference type="Pfam" id="PF16510">
    <property type="entry name" value="P22_portal"/>
    <property type="match status" value="1"/>
</dbReference>
<feature type="region of interest" description="Disordered" evidence="1">
    <location>
        <begin position="105"/>
        <end position="125"/>
    </location>
</feature>
<proteinExistence type="predicted"/>
<protein>
    <submittedName>
        <fullName evidence="2">Uncharacterized protein</fullName>
    </submittedName>
</protein>
<name>X1QN00_9ZZZZ</name>
<organism evidence="2">
    <name type="scientific">marine sediment metagenome</name>
    <dbReference type="NCBI Taxonomy" id="412755"/>
    <lineage>
        <taxon>unclassified sequences</taxon>
        <taxon>metagenomes</taxon>
        <taxon>ecological metagenomes</taxon>
    </lineage>
</organism>
<accession>X1QN00</accession>
<dbReference type="InterPro" id="IPR032427">
    <property type="entry name" value="P22_portal"/>
</dbReference>
<dbReference type="AlphaFoldDB" id="X1QN00"/>